<gene>
    <name evidence="2" type="ORF">PLEPLA_LOCUS4234</name>
</gene>
<keyword evidence="3" id="KW-1185">Reference proteome</keyword>
<dbReference type="AlphaFoldDB" id="A0A9N7TRK6"/>
<dbReference type="Proteomes" id="UP001153269">
    <property type="component" value="Unassembled WGS sequence"/>
</dbReference>
<dbReference type="EMBL" id="CADEAL010000208">
    <property type="protein sequence ID" value="CAB1416443.1"/>
    <property type="molecule type" value="Genomic_DNA"/>
</dbReference>
<evidence type="ECO:0000313" key="3">
    <source>
        <dbReference type="Proteomes" id="UP001153269"/>
    </source>
</evidence>
<organism evidence="2 3">
    <name type="scientific">Pleuronectes platessa</name>
    <name type="common">European plaice</name>
    <dbReference type="NCBI Taxonomy" id="8262"/>
    <lineage>
        <taxon>Eukaryota</taxon>
        <taxon>Metazoa</taxon>
        <taxon>Chordata</taxon>
        <taxon>Craniata</taxon>
        <taxon>Vertebrata</taxon>
        <taxon>Euteleostomi</taxon>
        <taxon>Actinopterygii</taxon>
        <taxon>Neopterygii</taxon>
        <taxon>Teleostei</taxon>
        <taxon>Neoteleostei</taxon>
        <taxon>Acanthomorphata</taxon>
        <taxon>Carangaria</taxon>
        <taxon>Pleuronectiformes</taxon>
        <taxon>Pleuronectoidei</taxon>
        <taxon>Pleuronectidae</taxon>
        <taxon>Pleuronectes</taxon>
    </lineage>
</organism>
<feature type="non-terminal residue" evidence="2">
    <location>
        <position position="199"/>
    </location>
</feature>
<evidence type="ECO:0000256" key="1">
    <source>
        <dbReference type="SAM" id="MobiDB-lite"/>
    </source>
</evidence>
<feature type="compositionally biased region" description="Polar residues" evidence="1">
    <location>
        <begin position="189"/>
        <end position="199"/>
    </location>
</feature>
<reference evidence="2" key="1">
    <citation type="submission" date="2020-03" db="EMBL/GenBank/DDBJ databases">
        <authorList>
            <person name="Weist P."/>
        </authorList>
    </citation>
    <scope>NUCLEOTIDE SEQUENCE</scope>
</reference>
<sequence>MFHCRRMERGRELERGMKEAEVLTLHCAKGRRGEERRDSGWDPSDIGSWPCSVPGGRGLQLIDAGSRDTENLCTSCLTLTCWCMSLRLKTLVTCSESTGKVCAAVFPLNVPDHSVIPKQNGGGVTLKVNISLPCVCLLFGSAPLCGRCVKQHMARKPQLRHRHAALLQNTASTPDAADGTMEGTKDESSSFCNERQTHR</sequence>
<protein>
    <submittedName>
        <fullName evidence="2">Uncharacterized protein</fullName>
    </submittedName>
</protein>
<proteinExistence type="predicted"/>
<name>A0A9N7TRK6_PLEPL</name>
<comment type="caution">
    <text evidence="2">The sequence shown here is derived from an EMBL/GenBank/DDBJ whole genome shotgun (WGS) entry which is preliminary data.</text>
</comment>
<feature type="region of interest" description="Disordered" evidence="1">
    <location>
        <begin position="170"/>
        <end position="199"/>
    </location>
</feature>
<evidence type="ECO:0000313" key="2">
    <source>
        <dbReference type="EMBL" id="CAB1416443.1"/>
    </source>
</evidence>
<accession>A0A9N7TRK6</accession>